<evidence type="ECO:0008006" key="5">
    <source>
        <dbReference type="Google" id="ProtNLM"/>
    </source>
</evidence>
<organism evidence="3 4">
    <name type="scientific">Cladonia borealis</name>
    <dbReference type="NCBI Taxonomy" id="184061"/>
    <lineage>
        <taxon>Eukaryota</taxon>
        <taxon>Fungi</taxon>
        <taxon>Dikarya</taxon>
        <taxon>Ascomycota</taxon>
        <taxon>Pezizomycotina</taxon>
        <taxon>Lecanoromycetes</taxon>
        <taxon>OSLEUM clade</taxon>
        <taxon>Lecanoromycetidae</taxon>
        <taxon>Lecanorales</taxon>
        <taxon>Lecanorineae</taxon>
        <taxon>Cladoniaceae</taxon>
        <taxon>Cladonia</taxon>
    </lineage>
</organism>
<gene>
    <name evidence="3" type="ORF">JMJ35_004895</name>
</gene>
<dbReference type="AlphaFoldDB" id="A0AA39V1Z7"/>
<sequence length="154" mass="16524">MSFLTSLRPTLSLSPATKTLTKTLLLTRPFSSTPPSHLARMTIVGRLADSPEIVATSSGQDVVRYALGTSHGPKDNRTTSWWKVACFAPEGGLRDMVLGLGKGSLVYVEGDASMNKFTAKDGTAQSALSIVQRNFEILDRRDPRAEGQVEGEGA</sequence>
<name>A0AA39V1Z7_9LECA</name>
<dbReference type="EMBL" id="JAFEKC020000009">
    <property type="protein sequence ID" value="KAK0512878.1"/>
    <property type="molecule type" value="Genomic_DNA"/>
</dbReference>
<dbReference type="CDD" id="cd04496">
    <property type="entry name" value="SSB_OBF"/>
    <property type="match status" value="1"/>
</dbReference>
<comment type="caution">
    <text evidence="3">The sequence shown here is derived from an EMBL/GenBank/DDBJ whole genome shotgun (WGS) entry which is preliminary data.</text>
</comment>
<accession>A0AA39V1Z7</accession>
<evidence type="ECO:0000256" key="2">
    <source>
        <dbReference type="PROSITE-ProRule" id="PRU00252"/>
    </source>
</evidence>
<dbReference type="InterPro" id="IPR011344">
    <property type="entry name" value="ssDNA-bd"/>
</dbReference>
<dbReference type="PROSITE" id="PS50935">
    <property type="entry name" value="SSB"/>
    <property type="match status" value="1"/>
</dbReference>
<dbReference type="InterPro" id="IPR000424">
    <property type="entry name" value="Primosome_PriB/ssb"/>
</dbReference>
<dbReference type="PANTHER" id="PTHR10302:SF0">
    <property type="entry name" value="SINGLE-STRANDED DNA-BINDING PROTEIN, MITOCHONDRIAL"/>
    <property type="match status" value="1"/>
</dbReference>
<dbReference type="GO" id="GO:0006264">
    <property type="term" value="P:mitochondrial DNA replication"/>
    <property type="evidence" value="ECO:0007669"/>
    <property type="project" value="TreeGrafter"/>
</dbReference>
<dbReference type="Pfam" id="PF00436">
    <property type="entry name" value="SSB"/>
    <property type="match status" value="1"/>
</dbReference>
<protein>
    <recommendedName>
        <fullName evidence="5">SsDNA binding protein</fullName>
    </recommendedName>
</protein>
<keyword evidence="4" id="KW-1185">Reference proteome</keyword>
<dbReference type="Gene3D" id="2.40.50.140">
    <property type="entry name" value="Nucleic acid-binding proteins"/>
    <property type="match status" value="1"/>
</dbReference>
<dbReference type="InterPro" id="IPR012340">
    <property type="entry name" value="NA-bd_OB-fold"/>
</dbReference>
<dbReference type="PANTHER" id="PTHR10302">
    <property type="entry name" value="SINGLE-STRANDED DNA-BINDING PROTEIN"/>
    <property type="match status" value="1"/>
</dbReference>
<dbReference type="SUPFAM" id="SSF50249">
    <property type="entry name" value="Nucleic acid-binding proteins"/>
    <property type="match status" value="1"/>
</dbReference>
<proteinExistence type="predicted"/>
<reference evidence="3" key="1">
    <citation type="submission" date="2023-03" db="EMBL/GenBank/DDBJ databases">
        <title>Complete genome of Cladonia borealis.</title>
        <authorList>
            <person name="Park H."/>
        </authorList>
    </citation>
    <scope>NUCLEOTIDE SEQUENCE</scope>
    <source>
        <strain evidence="3">ANT050790</strain>
    </source>
</reference>
<evidence type="ECO:0000313" key="3">
    <source>
        <dbReference type="EMBL" id="KAK0512878.1"/>
    </source>
</evidence>
<evidence type="ECO:0000256" key="1">
    <source>
        <dbReference type="ARBA" id="ARBA00023125"/>
    </source>
</evidence>
<keyword evidence="1 2" id="KW-0238">DNA-binding</keyword>
<dbReference type="Proteomes" id="UP001166286">
    <property type="component" value="Unassembled WGS sequence"/>
</dbReference>
<dbReference type="GO" id="GO:0003697">
    <property type="term" value="F:single-stranded DNA binding"/>
    <property type="evidence" value="ECO:0007669"/>
    <property type="project" value="InterPro"/>
</dbReference>
<dbReference type="GO" id="GO:0042645">
    <property type="term" value="C:mitochondrial nucleoid"/>
    <property type="evidence" value="ECO:0007669"/>
    <property type="project" value="TreeGrafter"/>
</dbReference>
<evidence type="ECO:0000313" key="4">
    <source>
        <dbReference type="Proteomes" id="UP001166286"/>
    </source>
</evidence>